<dbReference type="PROSITE" id="PS50006">
    <property type="entry name" value="FHA_DOMAIN"/>
    <property type="match status" value="1"/>
</dbReference>
<feature type="region of interest" description="Disordered" evidence="1">
    <location>
        <begin position="1"/>
        <end position="55"/>
    </location>
</feature>
<sequence>MVRLNSCHGNEFNPLFRSDMGSESEEGSDESEDDGGEEGEAEEPDPDDPEPLEDLDGAFADARDCWKIDAETLKGFYLHSPTGQLFSWDQAQGVLYEYLRESGECKPVWAAGAPHMSAEIWTVLPLPPTDPASLQNAATEQSSSVLCILHLSRARAAQRAAAASEDFCKRLRLGNCAMEALLSLPPAGQAYVLKTFCAPRNDPAGALCRQVEVLRRLGNQAPYATALEQATIRVPTSGAILGRCVPEVTALCWHDTDPVAAAHCRISCINGQFSVCDLGAEEEGTLFDGRRLGAAWCPLKDGTNLDLGPIRIRVELKPVQAAPSQAQKPSAPAKRGAWRSAKRKGADAPAEPEPAQPKRPKADLKKITAPLLREPSPEPQPAGLRSTAQLQTPFAMPGDLVPSPPSPPRLRSGVLDAEILKLQRRRAHCPGVSGAGSAFWAAPRSPSPEGREVSPEPDWIPRTPP</sequence>
<dbReference type="Proteomes" id="UP000186817">
    <property type="component" value="Unassembled WGS sequence"/>
</dbReference>
<evidence type="ECO:0000259" key="2">
    <source>
        <dbReference type="PROSITE" id="PS50006"/>
    </source>
</evidence>
<dbReference type="CDD" id="cd00060">
    <property type="entry name" value="FHA"/>
    <property type="match status" value="1"/>
</dbReference>
<feature type="region of interest" description="Disordered" evidence="1">
    <location>
        <begin position="428"/>
        <end position="465"/>
    </location>
</feature>
<dbReference type="InterPro" id="IPR000253">
    <property type="entry name" value="FHA_dom"/>
</dbReference>
<keyword evidence="4" id="KW-1185">Reference proteome</keyword>
<name>A0A1Q9DKX7_SYMMI</name>
<dbReference type="AlphaFoldDB" id="A0A1Q9DKX7"/>
<dbReference type="InterPro" id="IPR008984">
    <property type="entry name" value="SMAD_FHA_dom_sf"/>
</dbReference>
<gene>
    <name evidence="3" type="ORF">AK812_SmicGene21988</name>
</gene>
<dbReference type="Gene3D" id="2.60.200.20">
    <property type="match status" value="1"/>
</dbReference>
<reference evidence="3 4" key="1">
    <citation type="submission" date="2016-02" db="EMBL/GenBank/DDBJ databases">
        <title>Genome analysis of coral dinoflagellate symbionts highlights evolutionary adaptations to a symbiotic lifestyle.</title>
        <authorList>
            <person name="Aranda M."/>
            <person name="Li Y."/>
            <person name="Liew Y.J."/>
            <person name="Baumgarten S."/>
            <person name="Simakov O."/>
            <person name="Wilson M."/>
            <person name="Piel J."/>
            <person name="Ashoor H."/>
            <person name="Bougouffa S."/>
            <person name="Bajic V.B."/>
            <person name="Ryu T."/>
            <person name="Ravasi T."/>
            <person name="Bayer T."/>
            <person name="Micklem G."/>
            <person name="Kim H."/>
            <person name="Bhak J."/>
            <person name="Lajeunesse T.C."/>
            <person name="Voolstra C.R."/>
        </authorList>
    </citation>
    <scope>NUCLEOTIDE SEQUENCE [LARGE SCALE GENOMIC DNA]</scope>
    <source>
        <strain evidence="3 4">CCMP2467</strain>
    </source>
</reference>
<proteinExistence type="predicted"/>
<evidence type="ECO:0000313" key="3">
    <source>
        <dbReference type="EMBL" id="OLP95835.1"/>
    </source>
</evidence>
<evidence type="ECO:0000256" key="1">
    <source>
        <dbReference type="SAM" id="MobiDB-lite"/>
    </source>
</evidence>
<evidence type="ECO:0000313" key="4">
    <source>
        <dbReference type="Proteomes" id="UP000186817"/>
    </source>
</evidence>
<dbReference type="EMBL" id="LSRX01000488">
    <property type="protein sequence ID" value="OLP95835.1"/>
    <property type="molecule type" value="Genomic_DNA"/>
</dbReference>
<feature type="compositionally biased region" description="Acidic residues" evidence="1">
    <location>
        <begin position="22"/>
        <end position="55"/>
    </location>
</feature>
<dbReference type="OrthoDB" id="435708at2759"/>
<protein>
    <recommendedName>
        <fullName evidence="2">FHA domain-containing protein</fullName>
    </recommendedName>
</protein>
<feature type="domain" description="FHA" evidence="2">
    <location>
        <begin position="239"/>
        <end position="292"/>
    </location>
</feature>
<accession>A0A1Q9DKX7</accession>
<dbReference type="SUPFAM" id="SSF49879">
    <property type="entry name" value="SMAD/FHA domain"/>
    <property type="match status" value="1"/>
</dbReference>
<feature type="region of interest" description="Disordered" evidence="1">
    <location>
        <begin position="319"/>
        <end position="363"/>
    </location>
</feature>
<organism evidence="3 4">
    <name type="scientific">Symbiodinium microadriaticum</name>
    <name type="common">Dinoflagellate</name>
    <name type="synonym">Zooxanthella microadriatica</name>
    <dbReference type="NCBI Taxonomy" id="2951"/>
    <lineage>
        <taxon>Eukaryota</taxon>
        <taxon>Sar</taxon>
        <taxon>Alveolata</taxon>
        <taxon>Dinophyceae</taxon>
        <taxon>Suessiales</taxon>
        <taxon>Symbiodiniaceae</taxon>
        <taxon>Symbiodinium</taxon>
    </lineage>
</organism>
<dbReference type="OMA" id="QLFSWDQ"/>
<feature type="compositionally biased region" description="Low complexity" evidence="1">
    <location>
        <begin position="320"/>
        <end position="334"/>
    </location>
</feature>
<comment type="caution">
    <text evidence="3">The sequence shown here is derived from an EMBL/GenBank/DDBJ whole genome shotgun (WGS) entry which is preliminary data.</text>
</comment>